<evidence type="ECO:0000256" key="3">
    <source>
        <dbReference type="ARBA" id="ARBA00022692"/>
    </source>
</evidence>
<evidence type="ECO:0000256" key="1">
    <source>
        <dbReference type="ARBA" id="ARBA00004651"/>
    </source>
</evidence>
<evidence type="ECO:0000256" key="4">
    <source>
        <dbReference type="ARBA" id="ARBA00022989"/>
    </source>
</evidence>
<evidence type="ECO:0000256" key="2">
    <source>
        <dbReference type="ARBA" id="ARBA00022475"/>
    </source>
</evidence>
<dbReference type="PANTHER" id="PTHR35007">
    <property type="entry name" value="INTEGRAL MEMBRANE PROTEIN-RELATED"/>
    <property type="match status" value="1"/>
</dbReference>
<feature type="transmembrane region" description="Helical" evidence="7">
    <location>
        <begin position="307"/>
        <end position="330"/>
    </location>
</feature>
<feature type="transmembrane region" description="Helical" evidence="7">
    <location>
        <begin position="131"/>
        <end position="148"/>
    </location>
</feature>
<dbReference type="STRING" id="655353.SAMN04488056_102422"/>
<evidence type="ECO:0000259" key="8">
    <source>
        <dbReference type="Pfam" id="PF00482"/>
    </source>
</evidence>
<dbReference type="PANTHER" id="PTHR35007:SF1">
    <property type="entry name" value="PILUS ASSEMBLY PROTEIN"/>
    <property type="match status" value="1"/>
</dbReference>
<evidence type="ECO:0000256" key="6">
    <source>
        <dbReference type="SAM" id="Coils"/>
    </source>
</evidence>
<keyword evidence="3 7" id="KW-0812">Transmembrane</keyword>
<feature type="transmembrane region" description="Helical" evidence="7">
    <location>
        <begin position="6"/>
        <end position="30"/>
    </location>
</feature>
<feature type="transmembrane region" description="Helical" evidence="7">
    <location>
        <begin position="275"/>
        <end position="295"/>
    </location>
</feature>
<dbReference type="AlphaFoldDB" id="A0A1I5D109"/>
<evidence type="ECO:0000256" key="5">
    <source>
        <dbReference type="ARBA" id="ARBA00023136"/>
    </source>
</evidence>
<accession>A0A1I5D109</accession>
<dbReference type="GO" id="GO:0005886">
    <property type="term" value="C:plasma membrane"/>
    <property type="evidence" value="ECO:0007669"/>
    <property type="project" value="UniProtKB-SubCell"/>
</dbReference>
<keyword evidence="5 7" id="KW-0472">Membrane</keyword>
<dbReference type="Pfam" id="PF00482">
    <property type="entry name" value="T2SSF"/>
    <property type="match status" value="1"/>
</dbReference>
<feature type="transmembrane region" description="Helical" evidence="7">
    <location>
        <begin position="107"/>
        <end position="125"/>
    </location>
</feature>
<organism evidence="9 10">
    <name type="scientific">Cohaesibacter marisflavi</name>
    <dbReference type="NCBI Taxonomy" id="655353"/>
    <lineage>
        <taxon>Bacteria</taxon>
        <taxon>Pseudomonadati</taxon>
        <taxon>Pseudomonadota</taxon>
        <taxon>Alphaproteobacteria</taxon>
        <taxon>Hyphomicrobiales</taxon>
        <taxon>Cohaesibacteraceae</taxon>
    </lineage>
</organism>
<reference evidence="9 10" key="1">
    <citation type="submission" date="2016-10" db="EMBL/GenBank/DDBJ databases">
        <authorList>
            <person name="de Groot N.N."/>
        </authorList>
    </citation>
    <scope>NUCLEOTIDE SEQUENCE [LARGE SCALE GENOMIC DNA]</scope>
    <source>
        <strain evidence="9 10">CGMCC 1.9157</strain>
    </source>
</reference>
<dbReference type="InterPro" id="IPR018076">
    <property type="entry name" value="T2SS_GspF_dom"/>
</dbReference>
<proteinExistence type="predicted"/>
<keyword evidence="10" id="KW-1185">Reference proteome</keyword>
<evidence type="ECO:0000256" key="7">
    <source>
        <dbReference type="SAM" id="Phobius"/>
    </source>
</evidence>
<comment type="subcellular location">
    <subcellularLocation>
        <location evidence="1">Cell membrane</location>
        <topology evidence="1">Multi-pass membrane protein</topology>
    </subcellularLocation>
</comment>
<dbReference type="EMBL" id="FOVR01000002">
    <property type="protein sequence ID" value="SFN92571.1"/>
    <property type="molecule type" value="Genomic_DNA"/>
</dbReference>
<keyword evidence="2" id="KW-1003">Cell membrane</keyword>
<keyword evidence="6" id="KW-0175">Coiled coil</keyword>
<sequence>MDFISSDLIFAIALVVLVVFSVIGIAWGLFYPRLSKNYNRDQRMQAVSMSRIQIADKRLKSANIDRRKDIEANLKQMEDLQKKGKEKKQSLKARLRQAGLTITPRQFWLYSAVSGVVFFFIALLGGSSITISTGVGIVGFLGVPHFWLSRKRKKRMRQFIAEFPNAVDVIVRGIRTGLPLGDCLAIAATETAEPVRSEFKRLVDEQAMGLPLAKVVPRLHQRVPLPETNFFAIVIAIQVQAGGSLSEALGNLSRVLRSRAQMKEKVQALSTEAKASAAIIGAMPFIIGFMTYLTQKDLIMILFQESMGIMLVCGALVWMGIGVLVMRAMINFDI</sequence>
<gene>
    <name evidence="9" type="ORF">SAMN04488056_102422</name>
</gene>
<dbReference type="Proteomes" id="UP000199236">
    <property type="component" value="Unassembled WGS sequence"/>
</dbReference>
<name>A0A1I5D109_9HYPH</name>
<dbReference type="RefSeq" id="WP_090069835.1">
    <property type="nucleotide sequence ID" value="NZ_FOVR01000002.1"/>
</dbReference>
<evidence type="ECO:0000313" key="10">
    <source>
        <dbReference type="Proteomes" id="UP000199236"/>
    </source>
</evidence>
<keyword evidence="4 7" id="KW-1133">Transmembrane helix</keyword>
<evidence type="ECO:0000313" key="9">
    <source>
        <dbReference type="EMBL" id="SFN92571.1"/>
    </source>
</evidence>
<protein>
    <submittedName>
        <fullName evidence="9">Tight adherence protein B</fullName>
    </submittedName>
</protein>
<dbReference type="Gene3D" id="1.20.81.30">
    <property type="entry name" value="Type II secretion system (T2SS), domain F"/>
    <property type="match status" value="1"/>
</dbReference>
<feature type="coiled-coil region" evidence="6">
    <location>
        <begin position="67"/>
        <end position="94"/>
    </location>
</feature>
<feature type="domain" description="Type II secretion system protein GspF" evidence="8">
    <location>
        <begin position="168"/>
        <end position="291"/>
    </location>
</feature>
<dbReference type="InterPro" id="IPR042094">
    <property type="entry name" value="T2SS_GspF_sf"/>
</dbReference>
<dbReference type="OrthoDB" id="9803381at2"/>